<dbReference type="Proteomes" id="UP000598271">
    <property type="component" value="Unassembled WGS sequence"/>
</dbReference>
<accession>A0A8J3GAK3</accession>
<gene>
    <name evidence="2" type="ORF">GCM10007390_31520</name>
</gene>
<dbReference type="InterPro" id="IPR027843">
    <property type="entry name" value="DUF4440"/>
</dbReference>
<dbReference type="SUPFAM" id="SSF54427">
    <property type="entry name" value="NTF2-like"/>
    <property type="match status" value="1"/>
</dbReference>
<evidence type="ECO:0000259" key="1">
    <source>
        <dbReference type="Pfam" id="PF14534"/>
    </source>
</evidence>
<dbReference type="Gene3D" id="3.10.450.50">
    <property type="match status" value="1"/>
</dbReference>
<organism evidence="2 3">
    <name type="scientific">Persicitalea jodogahamensis</name>
    <dbReference type="NCBI Taxonomy" id="402147"/>
    <lineage>
        <taxon>Bacteria</taxon>
        <taxon>Pseudomonadati</taxon>
        <taxon>Bacteroidota</taxon>
        <taxon>Cytophagia</taxon>
        <taxon>Cytophagales</taxon>
        <taxon>Spirosomataceae</taxon>
        <taxon>Persicitalea</taxon>
    </lineage>
</organism>
<comment type="caution">
    <text evidence="2">The sequence shown here is derived from an EMBL/GenBank/DDBJ whole genome shotgun (WGS) entry which is preliminary data.</text>
</comment>
<feature type="domain" description="DUF4440" evidence="1">
    <location>
        <begin position="66"/>
        <end position="136"/>
    </location>
</feature>
<sequence>MIQLYQSLFLLAYVFMQSEATTVQADYEALVAAERAFGRQAKSDGIRRAFLDNLDEQSVVFLNQNFVAGQTVYDRQPDGSGLLSWRPAYAEISASGDFGYTTGPYEFSRRATDDEPTVFGQYTSVWHKTETGRWKVLIDFGCNHGKPNQTETPLPAPDQFGTKKTATIDTAITNRELSLADSTFASTARQSGLRAAYQLILPNTDSLRILHAGHRPYKGLAAREKLGTLPQVTQVQTLRAVTSRAGDLGYTYGFVIFNEKRRGYLRIWRKRNNGWQLAQEVFAEAD</sequence>
<proteinExistence type="predicted"/>
<reference evidence="2 3" key="1">
    <citation type="journal article" date="2014" name="Int. J. Syst. Evol. Microbiol.">
        <title>Complete genome sequence of Corynebacterium casei LMG S-19264T (=DSM 44701T), isolated from a smear-ripened cheese.</title>
        <authorList>
            <consortium name="US DOE Joint Genome Institute (JGI-PGF)"/>
            <person name="Walter F."/>
            <person name="Albersmeier A."/>
            <person name="Kalinowski J."/>
            <person name="Ruckert C."/>
        </authorList>
    </citation>
    <scope>NUCLEOTIDE SEQUENCE [LARGE SCALE GENOMIC DNA]</scope>
    <source>
        <strain evidence="2 3">KCTC 12866</strain>
    </source>
</reference>
<name>A0A8J3GAK3_9BACT</name>
<evidence type="ECO:0000313" key="3">
    <source>
        <dbReference type="Proteomes" id="UP000598271"/>
    </source>
</evidence>
<keyword evidence="3" id="KW-1185">Reference proteome</keyword>
<dbReference type="InterPro" id="IPR032710">
    <property type="entry name" value="NTF2-like_dom_sf"/>
</dbReference>
<protein>
    <recommendedName>
        <fullName evidence="1">DUF4440 domain-containing protein</fullName>
    </recommendedName>
</protein>
<dbReference type="AlphaFoldDB" id="A0A8J3GAK3"/>
<dbReference type="EMBL" id="BMXF01000003">
    <property type="protein sequence ID" value="GHB75475.1"/>
    <property type="molecule type" value="Genomic_DNA"/>
</dbReference>
<dbReference type="RefSeq" id="WP_189565487.1">
    <property type="nucleotide sequence ID" value="NZ_BMXF01000003.1"/>
</dbReference>
<dbReference type="Pfam" id="PF14534">
    <property type="entry name" value="DUF4440"/>
    <property type="match status" value="1"/>
</dbReference>
<evidence type="ECO:0000313" key="2">
    <source>
        <dbReference type="EMBL" id="GHB75475.1"/>
    </source>
</evidence>